<evidence type="ECO:0000313" key="2">
    <source>
        <dbReference type="EMBL" id="CCQ36086.1"/>
    </source>
</evidence>
<reference evidence="2 3" key="1">
    <citation type="journal article" date="2013" name="Genome Announc.">
        <title>Genome of the haloarchaeon Natronomonas moolapensis, a neutrophilic member of a previously haloalkaliphilic genus.</title>
        <authorList>
            <person name="Dyall-Smith M.L."/>
            <person name="Pfeiffer F."/>
            <person name="Oberwinkler T."/>
            <person name="Klee K."/>
            <person name="Rampp M."/>
            <person name="Palm P."/>
            <person name="Gross K."/>
            <person name="Schuster S.C."/>
            <person name="Oesterhelt D."/>
        </authorList>
    </citation>
    <scope>NUCLEOTIDE SEQUENCE [LARGE SCALE GENOMIC DNA]</scope>
    <source>
        <strain evidence="3">DSM 18674 / JCM 14361 / 8.8.11</strain>
    </source>
</reference>
<dbReference type="InterPro" id="IPR055708">
    <property type="entry name" value="DUF7284"/>
</dbReference>
<dbReference type="Proteomes" id="UP000011867">
    <property type="component" value="Chromosome"/>
</dbReference>
<feature type="region of interest" description="Disordered" evidence="1">
    <location>
        <begin position="209"/>
        <end position="257"/>
    </location>
</feature>
<sequence>MSTVLDVAICLLLIGVAVGTLAVAVPDDDWRSTVDGDPAAASVGAVTATVPVANDHDAHGTLAQHLARASVLAATLDGERLLESTYPGATRRAVERRTTGRVRITARWRPYPDAALAGGLTVGPKPPSTADVAATRLSVDSGMAVPEGVDSTESLATAVADAYIDRLFPPERTRIRLVDRRVASRTADRYRSLAAVLGVDVAEPLADASPKQANERLASELADRLEAGMESGSDTAGPVPDGTATADVEIVVRRWEP</sequence>
<gene>
    <name evidence="2" type="ordered locus">Nmlp_1898</name>
</gene>
<name>M1XPX7_NATM8</name>
<dbReference type="STRING" id="268739.Nmlp_1898"/>
<dbReference type="Pfam" id="PF23955">
    <property type="entry name" value="DUF7284"/>
    <property type="match status" value="1"/>
</dbReference>
<keyword evidence="3" id="KW-1185">Reference proteome</keyword>
<protein>
    <submittedName>
        <fullName evidence="2">Uncharacterized protein</fullName>
    </submittedName>
</protein>
<dbReference type="eggNOG" id="arCOG06291">
    <property type="taxonomic scope" value="Archaea"/>
</dbReference>
<dbReference type="HOGENOM" id="CLU_083529_0_0_2"/>
<accession>M1XPX7</accession>
<feature type="compositionally biased region" description="Basic and acidic residues" evidence="1">
    <location>
        <begin position="213"/>
        <end position="227"/>
    </location>
</feature>
<evidence type="ECO:0000313" key="3">
    <source>
        <dbReference type="Proteomes" id="UP000011867"/>
    </source>
</evidence>
<organism evidence="2 3">
    <name type="scientific">Natronomonas moolapensis (strain DSM 18674 / CECT 7526 / JCM 14361 / 8.8.11)</name>
    <dbReference type="NCBI Taxonomy" id="268739"/>
    <lineage>
        <taxon>Archaea</taxon>
        <taxon>Methanobacteriati</taxon>
        <taxon>Methanobacteriota</taxon>
        <taxon>Stenosarchaea group</taxon>
        <taxon>Halobacteria</taxon>
        <taxon>Halobacteriales</taxon>
        <taxon>Natronomonadaceae</taxon>
        <taxon>Natronomonas</taxon>
    </lineage>
</organism>
<dbReference type="EMBL" id="HF582854">
    <property type="protein sequence ID" value="CCQ36086.1"/>
    <property type="molecule type" value="Genomic_DNA"/>
</dbReference>
<dbReference type="AlphaFoldDB" id="M1XPX7"/>
<proteinExistence type="predicted"/>
<evidence type="ECO:0000256" key="1">
    <source>
        <dbReference type="SAM" id="MobiDB-lite"/>
    </source>
</evidence>
<dbReference type="KEGG" id="nmo:Nmlp_1898"/>